<dbReference type="GO" id="GO:0046870">
    <property type="term" value="F:cadmium ion binding"/>
    <property type="evidence" value="ECO:0007669"/>
    <property type="project" value="TreeGrafter"/>
</dbReference>
<dbReference type="GO" id="GO:1990169">
    <property type="term" value="P:stress response to copper ion"/>
    <property type="evidence" value="ECO:0007669"/>
    <property type="project" value="TreeGrafter"/>
</dbReference>
<proteinExistence type="predicted"/>
<reference evidence="3 4" key="2">
    <citation type="journal article" date="2010" name="J. Bacteriol.">
        <title>Genome sequence of the polysaccharide-degrading, thermophilic anaerobe Spirochaeta thermophila DSM 6192.</title>
        <authorList>
            <person name="Angelov A."/>
            <person name="Liebl S."/>
            <person name="Ballschmiter M."/>
            <person name="Bomeke M."/>
            <person name="Lehmann R."/>
            <person name="Liesegang H."/>
            <person name="Daniel R."/>
            <person name="Liebl W."/>
        </authorList>
    </citation>
    <scope>NUCLEOTIDE SEQUENCE [LARGE SCALE GENOMIC DNA]</scope>
    <source>
        <strain evidence="4">ATCC 49972 / DSM 6192 / RI 19.B1</strain>
    </source>
</reference>
<dbReference type="EMBL" id="CP001698">
    <property type="protein sequence ID" value="ADN02181.1"/>
    <property type="molecule type" value="Genomic_DNA"/>
</dbReference>
<accession>E0RT44</accession>
<dbReference type="PaxDb" id="665571-STHERM_c12400"/>
<keyword evidence="1" id="KW-0742">SOS response</keyword>
<dbReference type="PANTHER" id="PTHR38430">
    <property type="entry name" value="PROTEIN-ARGININE KINASE ACTIVATOR PROTEIN"/>
    <property type="match status" value="1"/>
</dbReference>
<dbReference type="Gene3D" id="4.10.860.10">
    <property type="entry name" value="UVR domain"/>
    <property type="match status" value="1"/>
</dbReference>
<dbReference type="GO" id="GO:0005507">
    <property type="term" value="F:copper ion binding"/>
    <property type="evidence" value="ECO:0007669"/>
    <property type="project" value="TreeGrafter"/>
</dbReference>
<dbReference type="Proteomes" id="UP000001296">
    <property type="component" value="Chromosome"/>
</dbReference>
<dbReference type="InterPro" id="IPR036876">
    <property type="entry name" value="UVR_dom_sf"/>
</dbReference>
<dbReference type="GO" id="GO:0009432">
    <property type="term" value="P:SOS response"/>
    <property type="evidence" value="ECO:0007669"/>
    <property type="project" value="UniProtKB-KW"/>
</dbReference>
<dbReference type="PIRSF" id="PIRSF015034">
    <property type="entry name" value="YacH"/>
    <property type="match status" value="1"/>
</dbReference>
<dbReference type="InterPro" id="IPR001943">
    <property type="entry name" value="UVR_dom"/>
</dbReference>
<keyword evidence="1" id="KW-0227">DNA damage</keyword>
<dbReference type="AlphaFoldDB" id="E0RT44"/>
<feature type="domain" description="UVR" evidence="2">
    <location>
        <begin position="136"/>
        <end position="166"/>
    </location>
</feature>
<dbReference type="RefSeq" id="WP_013314022.1">
    <property type="nucleotide sequence ID" value="NC_014484.1"/>
</dbReference>
<evidence type="ECO:0000256" key="1">
    <source>
        <dbReference type="ARBA" id="ARBA00023236"/>
    </source>
</evidence>
<dbReference type="HOGENOM" id="CLU_102553_1_0_12"/>
<dbReference type="PROSITE" id="PS50151">
    <property type="entry name" value="UVR"/>
    <property type="match status" value="1"/>
</dbReference>
<dbReference type="Pfam" id="PF02151">
    <property type="entry name" value="UVR"/>
    <property type="match status" value="1"/>
</dbReference>
<dbReference type="SUPFAM" id="SSF46600">
    <property type="entry name" value="C-terminal UvrC-binding domain of UvrB"/>
    <property type="match status" value="1"/>
</dbReference>
<dbReference type="eggNOG" id="COG3880">
    <property type="taxonomic scope" value="Bacteria"/>
</dbReference>
<evidence type="ECO:0000259" key="2">
    <source>
        <dbReference type="PROSITE" id="PS50151"/>
    </source>
</evidence>
<dbReference type="GO" id="GO:0050897">
    <property type="term" value="F:cobalt ion binding"/>
    <property type="evidence" value="ECO:0007669"/>
    <property type="project" value="TreeGrafter"/>
</dbReference>
<dbReference type="InterPro" id="IPR025542">
    <property type="entry name" value="YacH"/>
</dbReference>
<name>E0RT44_WINT6</name>
<dbReference type="GO" id="GO:1990170">
    <property type="term" value="P:stress response to cadmium ion"/>
    <property type="evidence" value="ECO:0007669"/>
    <property type="project" value="TreeGrafter"/>
</dbReference>
<dbReference type="PANTHER" id="PTHR38430:SF1">
    <property type="entry name" value="PROTEIN-ARGININE KINASE ACTIVATOR PROTEIN"/>
    <property type="match status" value="1"/>
</dbReference>
<sequence>MACTICGEEDVVLKIQHIANGEVKEIELCAQCAESVEIEHFGGDLSFNIEEFLQALFVPEEDGLDDAEDEEEDDVLCPGCGMSMEEFRARQRAGCPDCYYVFRKEAYQFLPQGYRYRGSVPRRFNTVKRILMDRMRLKRSLEHAIRNEDYERAARIRDRLRELEEDRAEQGS</sequence>
<evidence type="ECO:0000313" key="4">
    <source>
        <dbReference type="Proteomes" id="UP000001296"/>
    </source>
</evidence>
<protein>
    <recommendedName>
        <fullName evidence="2">UVR domain-containing protein</fullName>
    </recommendedName>
</protein>
<gene>
    <name evidence="3" type="ordered locus">STHERM_c12400</name>
</gene>
<dbReference type="GO" id="GO:0008270">
    <property type="term" value="F:zinc ion binding"/>
    <property type="evidence" value="ECO:0007669"/>
    <property type="project" value="TreeGrafter"/>
</dbReference>
<evidence type="ECO:0000313" key="3">
    <source>
        <dbReference type="EMBL" id="ADN02181.1"/>
    </source>
</evidence>
<dbReference type="KEGG" id="sta:STHERM_c12400"/>
<reference key="1">
    <citation type="submission" date="2009-08" db="EMBL/GenBank/DDBJ databases">
        <title>The genome sequence of Spirochaeta thermophila DSM6192.</title>
        <authorList>
            <person name="Angelov A."/>
            <person name="Mientus M."/>
            <person name="Wittenberg S."/>
            <person name="Lehmann R."/>
            <person name="Liesegang H."/>
            <person name="Daniel R."/>
            <person name="Liebl W."/>
        </authorList>
    </citation>
    <scope>NUCLEOTIDE SEQUENCE</scope>
    <source>
        <strain>DSM 6192</strain>
    </source>
</reference>
<organism evidence="3 4">
    <name type="scientific">Winmispira thermophila (strain ATCC 49972 / DSM 6192 / RI 19.B1)</name>
    <name type="common">Spirochaeta thermophila</name>
    <dbReference type="NCBI Taxonomy" id="665571"/>
    <lineage>
        <taxon>Bacteria</taxon>
        <taxon>Pseudomonadati</taxon>
        <taxon>Spirochaetota</taxon>
        <taxon>Spirochaetia</taxon>
        <taxon>Winmispirales</taxon>
        <taxon>Winmispiraceae</taxon>
        <taxon>Winmispira</taxon>
    </lineage>
</organism>